<name>A0ABQ0A2P1_9GAMM</name>
<evidence type="ECO:0008006" key="4">
    <source>
        <dbReference type="Google" id="ProtNLM"/>
    </source>
</evidence>
<dbReference type="InterPro" id="IPR021431">
    <property type="entry name" value="DUF3080"/>
</dbReference>
<organism evidence="2 3">
    <name type="scientific">Thalassolituus maritimus</name>
    <dbReference type="NCBI Taxonomy" id="484498"/>
    <lineage>
        <taxon>Bacteria</taxon>
        <taxon>Pseudomonadati</taxon>
        <taxon>Pseudomonadota</taxon>
        <taxon>Gammaproteobacteria</taxon>
        <taxon>Oceanospirillales</taxon>
        <taxon>Oceanospirillaceae</taxon>
        <taxon>Thalassolituus</taxon>
    </lineage>
</organism>
<dbReference type="RefSeq" id="WP_353295887.1">
    <property type="nucleotide sequence ID" value="NZ_BAABWH010000009.1"/>
</dbReference>
<sequence length="362" mass="39661">MMTAVLRYPVILSCVLLSACSAGVQDTLSDYEARLARSLQVSVAEVVSDPTLSSQLSSHLAPLPGRRELTLDEPELSIDMLDFLALSSCELGRVLGAGNSSLGKLAQPSQRMHYQRDVLLSAPACLQQLESDDPELASELSQLLGMKYDARMRYWWNAWFASDEWRAFQSGSEGLLPLPGTDESTLLAAQQALDYLLRQGESWHSGELAYSSSEMEAQQQQLLATAALGRWRLSNKALTKLSLRSAGLLSLRLSERPLCPAGRKTPQADIVQTVFHKYYAGVIQPYLSATDRFGAQMLDTLLAIGTLSDGLSPEGWQDLMNQLVEERRQMLAAHQQHVLAWQAILAQCGMMPGSQSSTGGSE</sequence>
<dbReference type="EMBL" id="BAABWH010000009">
    <property type="protein sequence ID" value="GAA6146666.1"/>
    <property type="molecule type" value="Genomic_DNA"/>
</dbReference>
<reference evidence="2 3" key="1">
    <citation type="submission" date="2024-04" db="EMBL/GenBank/DDBJ databases">
        <title>Draft genome sequence of Thalassolituus maritimus NBRC 116585.</title>
        <authorList>
            <person name="Miyakawa T."/>
            <person name="Kusuya Y."/>
            <person name="Miura T."/>
        </authorList>
    </citation>
    <scope>NUCLEOTIDE SEQUENCE [LARGE SCALE GENOMIC DNA]</scope>
    <source>
        <strain evidence="2 3">5NW40-0001</strain>
    </source>
</reference>
<gene>
    <name evidence="2" type="ORF">NBRC116585_27840</name>
</gene>
<feature type="chain" id="PRO_5046022146" description="DUF3080 domain-containing protein" evidence="1">
    <location>
        <begin position="25"/>
        <end position="362"/>
    </location>
</feature>
<keyword evidence="1" id="KW-0732">Signal</keyword>
<feature type="signal peptide" evidence="1">
    <location>
        <begin position="1"/>
        <end position="24"/>
    </location>
</feature>
<keyword evidence="3" id="KW-1185">Reference proteome</keyword>
<protein>
    <recommendedName>
        <fullName evidence="4">DUF3080 domain-containing protein</fullName>
    </recommendedName>
</protein>
<accession>A0ABQ0A2P1</accession>
<comment type="caution">
    <text evidence="2">The sequence shown here is derived from an EMBL/GenBank/DDBJ whole genome shotgun (WGS) entry which is preliminary data.</text>
</comment>
<evidence type="ECO:0000313" key="2">
    <source>
        <dbReference type="EMBL" id="GAA6146666.1"/>
    </source>
</evidence>
<dbReference type="Pfam" id="PF11279">
    <property type="entry name" value="DUF3080"/>
    <property type="match status" value="1"/>
</dbReference>
<dbReference type="Proteomes" id="UP001481413">
    <property type="component" value="Unassembled WGS sequence"/>
</dbReference>
<proteinExistence type="predicted"/>
<evidence type="ECO:0000313" key="3">
    <source>
        <dbReference type="Proteomes" id="UP001481413"/>
    </source>
</evidence>
<evidence type="ECO:0000256" key="1">
    <source>
        <dbReference type="SAM" id="SignalP"/>
    </source>
</evidence>
<dbReference type="PROSITE" id="PS51257">
    <property type="entry name" value="PROKAR_LIPOPROTEIN"/>
    <property type="match status" value="1"/>
</dbReference>